<dbReference type="SUPFAM" id="SSF53335">
    <property type="entry name" value="S-adenosyl-L-methionine-dependent methyltransferases"/>
    <property type="match status" value="1"/>
</dbReference>
<dbReference type="PANTHER" id="PTHR43667">
    <property type="entry name" value="CYCLOPROPANE-FATTY-ACYL-PHOSPHOLIPID SYNTHASE"/>
    <property type="match status" value="1"/>
</dbReference>
<dbReference type="PANTHER" id="PTHR43667:SF2">
    <property type="entry name" value="FATTY ACID C-METHYL TRANSFERASE"/>
    <property type="match status" value="1"/>
</dbReference>
<organism evidence="4 5">
    <name type="scientific">Achromobacter animicus</name>
    <dbReference type="NCBI Taxonomy" id="1389935"/>
    <lineage>
        <taxon>Bacteria</taxon>
        <taxon>Pseudomonadati</taxon>
        <taxon>Pseudomonadota</taxon>
        <taxon>Betaproteobacteria</taxon>
        <taxon>Burkholderiales</taxon>
        <taxon>Alcaligenaceae</taxon>
        <taxon>Achromobacter</taxon>
    </lineage>
</organism>
<dbReference type="InterPro" id="IPR029063">
    <property type="entry name" value="SAM-dependent_MTases_sf"/>
</dbReference>
<evidence type="ECO:0000313" key="4">
    <source>
        <dbReference type="EMBL" id="CAB3736476.1"/>
    </source>
</evidence>
<dbReference type="CDD" id="cd02440">
    <property type="entry name" value="AdoMet_MTases"/>
    <property type="match status" value="1"/>
</dbReference>
<evidence type="ECO:0000259" key="1">
    <source>
        <dbReference type="Pfam" id="PF08242"/>
    </source>
</evidence>
<dbReference type="Pfam" id="PF08242">
    <property type="entry name" value="Methyltransf_12"/>
    <property type="match status" value="1"/>
</dbReference>
<proteinExistence type="predicted"/>
<gene>
    <name evidence="4" type="ORF">LMG26690_05302</name>
</gene>
<name>A0A6S7ALL7_9BURK</name>
<dbReference type="Proteomes" id="UP000494214">
    <property type="component" value="Unassembled WGS sequence"/>
</dbReference>
<evidence type="ECO:0000313" key="5">
    <source>
        <dbReference type="Proteomes" id="UP000494214"/>
    </source>
</evidence>
<dbReference type="InterPro" id="IPR013217">
    <property type="entry name" value="Methyltransf_12"/>
</dbReference>
<dbReference type="InterPro" id="IPR048976">
    <property type="entry name" value="WHD_PKMT"/>
</dbReference>
<feature type="domain" description="Methyltransferase type 12" evidence="1">
    <location>
        <begin position="53"/>
        <end position="150"/>
    </location>
</feature>
<dbReference type="Pfam" id="PF10119">
    <property type="entry name" value="MethyTransf_Reg"/>
    <property type="match status" value="1"/>
</dbReference>
<dbReference type="InterPro" id="IPR050723">
    <property type="entry name" value="CFA/CMAS"/>
</dbReference>
<reference evidence="4 5" key="1">
    <citation type="submission" date="2020-04" db="EMBL/GenBank/DDBJ databases">
        <authorList>
            <person name="De Canck E."/>
        </authorList>
    </citation>
    <scope>NUCLEOTIDE SEQUENCE [LARGE SCALE GENOMIC DNA]</scope>
    <source>
        <strain evidence="4 5">LMG 26690</strain>
    </source>
</reference>
<accession>A0A6S7ALL7</accession>
<feature type="domain" description="PKMT C-terminal winged helix" evidence="3">
    <location>
        <begin position="451"/>
        <end position="529"/>
    </location>
</feature>
<dbReference type="EMBL" id="CADIJM010000023">
    <property type="protein sequence ID" value="CAB3736476.1"/>
    <property type="molecule type" value="Genomic_DNA"/>
</dbReference>
<dbReference type="RefSeq" id="WP_175126089.1">
    <property type="nucleotide sequence ID" value="NZ_CADIJM010000023.1"/>
</dbReference>
<dbReference type="InterPro" id="IPR018773">
    <property type="entry name" value="MeTrfase_reg_dom_prd"/>
</dbReference>
<protein>
    <submittedName>
        <fullName evidence="4">Uncharacterized protein</fullName>
    </submittedName>
</protein>
<dbReference type="Pfam" id="PF21782">
    <property type="entry name" value="WHD_PKMT"/>
    <property type="match status" value="1"/>
</dbReference>
<evidence type="ECO:0000259" key="3">
    <source>
        <dbReference type="Pfam" id="PF21782"/>
    </source>
</evidence>
<sequence>MSETDVLNQALSDAYDETPYVSNAFSMSAPGRLRAVAALYGLPAPAVESARVLEIGCAAGGNLLPFAAANPVAKVVGIDLSPQQIKKGRAAIEVMDLRNVDLRAMSVTDVTPEFGQFDYIIAHGVFSWVPPEVRAAILRVCRENLAPEGIAYISYNTYPGWKASDVVRDAMILNSHSISDPQERLARAKDVLGMLEHGLSPNNPMRSSLQHAARQLRSQSDYYLMHEHLEAVNSPCYFLEFVAAAQQAGLTYLADAEPQASMASNYGDNVAVMQNALSANETREVREQYLDFAVGRTFRKSMLVHSDRDSKILDRPEANAFAQMYLAAFLTRQPTPAGSPTAERRYLTIHNVGIASQDASFVAVAEVLRQAWPKCVPFSDLVKAARPKTRELPDSELDELVLHHLVTLLNANALEYRLEPVTYESRVPPELIAGLKSLREFINLGNHEIGLYNLWHHNVRLPSDPICKFIMGHIDGTNTVSGLRTLLRDALAAGELAHPSGKSLKRTRNLDSVAQSLLNDVLTGLRNQGVLI</sequence>
<dbReference type="Gene3D" id="3.40.50.150">
    <property type="entry name" value="Vaccinia Virus protein VP39"/>
    <property type="match status" value="1"/>
</dbReference>
<dbReference type="AlphaFoldDB" id="A0A6S7ALL7"/>
<keyword evidence="5" id="KW-1185">Reference proteome</keyword>
<evidence type="ECO:0000259" key="2">
    <source>
        <dbReference type="Pfam" id="PF10119"/>
    </source>
</evidence>
<feature type="domain" description="Methyltransferase regulatory" evidence="2">
    <location>
        <begin position="221"/>
        <end position="305"/>
    </location>
</feature>